<keyword evidence="8" id="KW-1185">Reference proteome</keyword>
<evidence type="ECO:0000256" key="4">
    <source>
        <dbReference type="ARBA" id="ARBA00022989"/>
    </source>
</evidence>
<dbReference type="Pfam" id="PF03567">
    <property type="entry name" value="Sulfotransfer_2"/>
    <property type="match status" value="1"/>
</dbReference>
<comment type="caution">
    <text evidence="7">The sequence shown here is derived from an EMBL/GenBank/DDBJ whole genome shotgun (WGS) entry which is preliminary data.</text>
</comment>
<dbReference type="InterPro" id="IPR010635">
    <property type="entry name" value="Heparan_SO4-6-sulfoTrfase"/>
</dbReference>
<proteinExistence type="predicted"/>
<dbReference type="Proteomes" id="UP001569428">
    <property type="component" value="Unassembled WGS sequence"/>
</dbReference>
<dbReference type="InterPro" id="IPR005331">
    <property type="entry name" value="Sulfotransferase"/>
</dbReference>
<evidence type="ECO:0000256" key="6">
    <source>
        <dbReference type="ARBA" id="ARBA00023180"/>
    </source>
</evidence>
<evidence type="ECO:0000313" key="8">
    <source>
        <dbReference type="Proteomes" id="UP001569428"/>
    </source>
</evidence>
<dbReference type="Gene3D" id="3.40.50.300">
    <property type="entry name" value="P-loop containing nucleotide triphosphate hydrolases"/>
    <property type="match status" value="1"/>
</dbReference>
<keyword evidence="4" id="KW-1133">Transmembrane helix</keyword>
<dbReference type="PANTHER" id="PTHR12812:SF0">
    <property type="entry name" value="HEPARAN-SULFATE 6-O-SULFOTRANSFERASE"/>
    <property type="match status" value="1"/>
</dbReference>
<dbReference type="RefSeq" id="WP_371840755.1">
    <property type="nucleotide sequence ID" value="NZ_JBGMEK010000065.1"/>
</dbReference>
<organism evidence="7 8">
    <name type="scientific">Microbulbifer epialgicus</name>
    <dbReference type="NCBI Taxonomy" id="393907"/>
    <lineage>
        <taxon>Bacteria</taxon>
        <taxon>Pseudomonadati</taxon>
        <taxon>Pseudomonadota</taxon>
        <taxon>Gammaproteobacteria</taxon>
        <taxon>Cellvibrionales</taxon>
        <taxon>Microbulbiferaceae</taxon>
        <taxon>Microbulbifer</taxon>
    </lineage>
</organism>
<evidence type="ECO:0000256" key="1">
    <source>
        <dbReference type="ARBA" id="ARBA00004167"/>
    </source>
</evidence>
<keyword evidence="5" id="KW-0472">Membrane</keyword>
<dbReference type="PANTHER" id="PTHR12812">
    <property type="entry name" value="HEPARAN SULFATE 6-O-SULFOTRANSFERASE 3"/>
    <property type="match status" value="1"/>
</dbReference>
<reference evidence="7 8" key="1">
    <citation type="submission" date="2024-08" db="EMBL/GenBank/DDBJ databases">
        <authorList>
            <person name="Ishaq N."/>
        </authorList>
    </citation>
    <scope>NUCLEOTIDE SEQUENCE [LARGE SCALE GENOMIC DNA]</scope>
    <source>
        <strain evidence="7 8">DSM 18651</strain>
    </source>
</reference>
<keyword evidence="2" id="KW-0808">Transferase</keyword>
<protein>
    <submittedName>
        <fullName evidence="7">Sulfotransferase family 2 domain-containing protein</fullName>
    </submittedName>
</protein>
<keyword evidence="6" id="KW-0325">Glycoprotein</keyword>
<evidence type="ECO:0000256" key="5">
    <source>
        <dbReference type="ARBA" id="ARBA00023136"/>
    </source>
</evidence>
<accession>A0ABV4P3S3</accession>
<dbReference type="EMBL" id="JBGMEK010000065">
    <property type="protein sequence ID" value="MFA0813011.1"/>
    <property type="molecule type" value="Genomic_DNA"/>
</dbReference>
<evidence type="ECO:0000256" key="3">
    <source>
        <dbReference type="ARBA" id="ARBA00022692"/>
    </source>
</evidence>
<dbReference type="SUPFAM" id="SSF52540">
    <property type="entry name" value="P-loop containing nucleoside triphosphate hydrolases"/>
    <property type="match status" value="1"/>
</dbReference>
<dbReference type="InterPro" id="IPR027417">
    <property type="entry name" value="P-loop_NTPase"/>
</dbReference>
<evidence type="ECO:0000256" key="2">
    <source>
        <dbReference type="ARBA" id="ARBA00022679"/>
    </source>
</evidence>
<sequence>MVKPIVFVHIPKTAGTSFRWGADSFFGKENVCRDYGKKSLETSVIVRDWLSSEKDGWIFEREFIRQGYQFLTGHFNAAKYIDIFDAGRVITFLRDPIQRIVSEYNHIVRNTGNEVSFESFYRNPEYINRQLRLVGRRTWTEFGFIGFVDAYQESLSLLNRKFNIEIPYLHKNIAKSERVEPQLLSAEQLLELRSLNAEELDFYDRARIQFNWRIRLANADQSFVCGCVTKFEAGRLKGWAVSEDVDEAVLVQLRVGKRVVAECKANEYRPYCKARGLGRGGFVGFSLEVCDVVGPDDVECVVASTGQPLPFVDFDWTLPSI</sequence>
<keyword evidence="3" id="KW-0812">Transmembrane</keyword>
<evidence type="ECO:0000313" key="7">
    <source>
        <dbReference type="EMBL" id="MFA0813011.1"/>
    </source>
</evidence>
<comment type="subcellular location">
    <subcellularLocation>
        <location evidence="1">Membrane</location>
        <topology evidence="1">Single-pass membrane protein</topology>
    </subcellularLocation>
</comment>
<name>A0ABV4P3S3_9GAMM</name>
<gene>
    <name evidence="7" type="ORF">ACCI49_19060</name>
</gene>